<keyword evidence="10" id="KW-1006">Bacterial flagellum protein export</keyword>
<keyword evidence="8" id="KW-0653">Protein transport</keyword>
<keyword evidence="6" id="KW-0145">Chemotaxis</keyword>
<dbReference type="STRING" id="1503.CLPU_5c01210"/>
<proteinExistence type="inferred from homology"/>
<evidence type="ECO:0000256" key="3">
    <source>
        <dbReference type="ARBA" id="ARBA00020392"/>
    </source>
</evidence>
<gene>
    <name evidence="11" type="primary">fliJ</name>
    <name evidence="11" type="ORF">CLPU_5c01210</name>
</gene>
<evidence type="ECO:0000256" key="10">
    <source>
        <dbReference type="ARBA" id="ARBA00023225"/>
    </source>
</evidence>
<dbReference type="Pfam" id="PF02050">
    <property type="entry name" value="FliJ"/>
    <property type="match status" value="1"/>
</dbReference>
<evidence type="ECO:0000256" key="1">
    <source>
        <dbReference type="ARBA" id="ARBA00004413"/>
    </source>
</evidence>
<dbReference type="RefSeq" id="WP_050354912.1">
    <property type="nucleotide sequence ID" value="NZ_LGSS01000005.1"/>
</dbReference>
<evidence type="ECO:0000313" key="12">
    <source>
        <dbReference type="Proteomes" id="UP000037267"/>
    </source>
</evidence>
<keyword evidence="4" id="KW-0813">Transport</keyword>
<comment type="subcellular location">
    <subcellularLocation>
        <location evidence="1">Cell membrane</location>
        <topology evidence="1">Peripheral membrane protein</topology>
        <orientation evidence="1">Cytoplasmic side</orientation>
    </subcellularLocation>
</comment>
<dbReference type="AlphaFoldDB" id="A0A0L0WBB7"/>
<dbReference type="NCBIfam" id="TIGR02473">
    <property type="entry name" value="flagell_FliJ"/>
    <property type="match status" value="1"/>
</dbReference>
<dbReference type="Gene3D" id="1.10.287.1700">
    <property type="match status" value="1"/>
</dbReference>
<evidence type="ECO:0000256" key="4">
    <source>
        <dbReference type="ARBA" id="ARBA00022448"/>
    </source>
</evidence>
<dbReference type="InterPro" id="IPR012823">
    <property type="entry name" value="Flagell_FliJ"/>
</dbReference>
<organism evidence="11 12">
    <name type="scientific">Gottschalkia purinilytica</name>
    <name type="common">Clostridium purinilyticum</name>
    <dbReference type="NCBI Taxonomy" id="1503"/>
    <lineage>
        <taxon>Bacteria</taxon>
        <taxon>Bacillati</taxon>
        <taxon>Bacillota</taxon>
        <taxon>Tissierellia</taxon>
        <taxon>Tissierellales</taxon>
        <taxon>Gottschalkiaceae</taxon>
        <taxon>Gottschalkia</taxon>
    </lineage>
</organism>
<dbReference type="GO" id="GO:0044781">
    <property type="term" value="P:bacterial-type flagellum organization"/>
    <property type="evidence" value="ECO:0007669"/>
    <property type="project" value="UniProtKB-KW"/>
</dbReference>
<dbReference type="GO" id="GO:0009288">
    <property type="term" value="C:bacterial-type flagellum"/>
    <property type="evidence" value="ECO:0007669"/>
    <property type="project" value="InterPro"/>
</dbReference>
<evidence type="ECO:0000256" key="2">
    <source>
        <dbReference type="ARBA" id="ARBA00010004"/>
    </source>
</evidence>
<dbReference type="GO" id="GO:0015031">
    <property type="term" value="P:protein transport"/>
    <property type="evidence" value="ECO:0007669"/>
    <property type="project" value="UniProtKB-KW"/>
</dbReference>
<protein>
    <recommendedName>
        <fullName evidence="3">Flagellar FliJ protein</fullName>
    </recommendedName>
</protein>
<comment type="caution">
    <text evidence="11">The sequence shown here is derived from an EMBL/GenBank/DDBJ whole genome shotgun (WGS) entry which is preliminary data.</text>
</comment>
<keyword evidence="12" id="KW-1185">Reference proteome</keyword>
<name>A0A0L0WBB7_GOTPU</name>
<dbReference type="Proteomes" id="UP000037267">
    <property type="component" value="Unassembled WGS sequence"/>
</dbReference>
<evidence type="ECO:0000256" key="5">
    <source>
        <dbReference type="ARBA" id="ARBA00022475"/>
    </source>
</evidence>
<evidence type="ECO:0000256" key="6">
    <source>
        <dbReference type="ARBA" id="ARBA00022500"/>
    </source>
</evidence>
<keyword evidence="9" id="KW-0472">Membrane</keyword>
<evidence type="ECO:0000256" key="7">
    <source>
        <dbReference type="ARBA" id="ARBA00022795"/>
    </source>
</evidence>
<keyword evidence="11" id="KW-0966">Cell projection</keyword>
<evidence type="ECO:0000256" key="9">
    <source>
        <dbReference type="ARBA" id="ARBA00023136"/>
    </source>
</evidence>
<dbReference type="InterPro" id="IPR053716">
    <property type="entry name" value="Flag_assembly_chemotaxis_eff"/>
</dbReference>
<keyword evidence="11" id="KW-0282">Flagellum</keyword>
<reference evidence="12" key="1">
    <citation type="submission" date="2015-07" db="EMBL/GenBank/DDBJ databases">
        <title>Draft genome sequence of the purine-degrading Gottschalkia purinilyticum DSM 1384 (formerly Clostridium purinilyticum).</title>
        <authorList>
            <person name="Poehlein A."/>
            <person name="Schiel-Bengelsdorf B."/>
            <person name="Bengelsdorf F.R."/>
            <person name="Daniel R."/>
            <person name="Duerre P."/>
        </authorList>
    </citation>
    <scope>NUCLEOTIDE SEQUENCE [LARGE SCALE GENOMIC DNA]</scope>
    <source>
        <strain evidence="12">DSM 1384</strain>
    </source>
</reference>
<dbReference type="GO" id="GO:0006935">
    <property type="term" value="P:chemotaxis"/>
    <property type="evidence" value="ECO:0007669"/>
    <property type="project" value="UniProtKB-KW"/>
</dbReference>
<dbReference type="GO" id="GO:0071973">
    <property type="term" value="P:bacterial-type flagellum-dependent cell motility"/>
    <property type="evidence" value="ECO:0007669"/>
    <property type="project" value="InterPro"/>
</dbReference>
<dbReference type="OrthoDB" id="1707704at2"/>
<dbReference type="EMBL" id="LGSS01000005">
    <property type="protein sequence ID" value="KNF08814.1"/>
    <property type="molecule type" value="Genomic_DNA"/>
</dbReference>
<accession>A0A0L0WBB7</accession>
<sequence>MVKFNFRLEKVLEYKQTVEDIKKSEYGKVKQQLETEKDKLEKIVSYKETMKRKRDELVQRKTTVNELKIYNSFLNDITTKIIAQSDVVERTEENVNIARDKLVESTKEKKILQNLKSRDFDIYQYDLKREEDKLNDQFVSYSSSTNIVGE</sequence>
<comment type="similarity">
    <text evidence="2">Belongs to the FliJ family.</text>
</comment>
<keyword evidence="11" id="KW-0969">Cilium</keyword>
<keyword evidence="7" id="KW-1005">Bacterial flagellum biogenesis</keyword>
<evidence type="ECO:0000256" key="8">
    <source>
        <dbReference type="ARBA" id="ARBA00022927"/>
    </source>
</evidence>
<dbReference type="GO" id="GO:0005886">
    <property type="term" value="C:plasma membrane"/>
    <property type="evidence" value="ECO:0007669"/>
    <property type="project" value="UniProtKB-SubCell"/>
</dbReference>
<keyword evidence="5" id="KW-1003">Cell membrane</keyword>
<evidence type="ECO:0000313" key="11">
    <source>
        <dbReference type="EMBL" id="KNF08814.1"/>
    </source>
</evidence>